<feature type="region of interest" description="Disordered" evidence="8">
    <location>
        <begin position="525"/>
        <end position="546"/>
    </location>
</feature>
<keyword evidence="12" id="KW-1185">Reference proteome</keyword>
<dbReference type="GO" id="GO:0004714">
    <property type="term" value="F:transmembrane receptor protein tyrosine kinase activity"/>
    <property type="evidence" value="ECO:0007669"/>
    <property type="project" value="TreeGrafter"/>
</dbReference>
<feature type="compositionally biased region" description="Low complexity" evidence="8">
    <location>
        <begin position="531"/>
        <end position="541"/>
    </location>
</feature>
<keyword evidence="7" id="KW-0067">ATP-binding</keyword>
<accession>A0A5N5TEJ2</accession>
<name>A0A5N5TEJ2_9CRUS</name>
<evidence type="ECO:0000256" key="7">
    <source>
        <dbReference type="PROSITE-ProRule" id="PRU10141"/>
    </source>
</evidence>
<dbReference type="GO" id="GO:0005524">
    <property type="term" value="F:ATP binding"/>
    <property type="evidence" value="ECO:0007669"/>
    <property type="project" value="UniProtKB-UniRule"/>
</dbReference>
<dbReference type="PANTHER" id="PTHR24416">
    <property type="entry name" value="TYROSINE-PROTEIN KINASE RECEPTOR"/>
    <property type="match status" value="1"/>
</dbReference>
<evidence type="ECO:0000256" key="1">
    <source>
        <dbReference type="ARBA" id="ARBA00004167"/>
    </source>
</evidence>
<evidence type="ECO:0000256" key="5">
    <source>
        <dbReference type="ARBA" id="ARBA00023157"/>
    </source>
</evidence>
<dbReference type="Gene3D" id="2.60.40.10">
    <property type="entry name" value="Immunoglobulins"/>
    <property type="match status" value="1"/>
</dbReference>
<evidence type="ECO:0000256" key="4">
    <source>
        <dbReference type="ARBA" id="ARBA00023136"/>
    </source>
</evidence>
<evidence type="ECO:0000313" key="11">
    <source>
        <dbReference type="EMBL" id="KAB7504498.1"/>
    </source>
</evidence>
<keyword evidence="4 9" id="KW-0472">Membrane</keyword>
<keyword evidence="7" id="KW-0547">Nucleotide-binding</keyword>
<keyword evidence="3 9" id="KW-1133">Transmembrane helix</keyword>
<gene>
    <name evidence="11" type="primary">fgfr3</name>
    <name evidence="11" type="ORF">Anas_11181</name>
</gene>
<dbReference type="Gene3D" id="3.30.200.20">
    <property type="entry name" value="Phosphorylase Kinase, domain 1"/>
    <property type="match status" value="1"/>
</dbReference>
<dbReference type="InterPro" id="IPR001245">
    <property type="entry name" value="Ser-Thr/Tyr_kinase_cat_dom"/>
</dbReference>
<dbReference type="GO" id="GO:0007169">
    <property type="term" value="P:cell surface receptor protein tyrosine kinase signaling pathway"/>
    <property type="evidence" value="ECO:0007669"/>
    <property type="project" value="TreeGrafter"/>
</dbReference>
<feature type="domain" description="Protein kinase" evidence="10">
    <location>
        <begin position="168"/>
        <end position="431"/>
    </location>
</feature>
<keyword evidence="6" id="KW-0325">Glycoprotein</keyword>
<dbReference type="PRINTS" id="PR00109">
    <property type="entry name" value="TYRKINASE"/>
</dbReference>
<dbReference type="SUPFAM" id="SSF56112">
    <property type="entry name" value="Protein kinase-like (PK-like)"/>
    <property type="match status" value="1"/>
</dbReference>
<dbReference type="InterPro" id="IPR017441">
    <property type="entry name" value="Protein_kinase_ATP_BS"/>
</dbReference>
<dbReference type="InterPro" id="IPR050122">
    <property type="entry name" value="RTK"/>
</dbReference>
<comment type="subcellular location">
    <subcellularLocation>
        <location evidence="1">Membrane</location>
        <topology evidence="1">Single-pass membrane protein</topology>
    </subcellularLocation>
</comment>
<dbReference type="SUPFAM" id="SSF48726">
    <property type="entry name" value="Immunoglobulin"/>
    <property type="match status" value="1"/>
</dbReference>
<organism evidence="11 12">
    <name type="scientific">Armadillidium nasatum</name>
    <dbReference type="NCBI Taxonomy" id="96803"/>
    <lineage>
        <taxon>Eukaryota</taxon>
        <taxon>Metazoa</taxon>
        <taxon>Ecdysozoa</taxon>
        <taxon>Arthropoda</taxon>
        <taxon>Crustacea</taxon>
        <taxon>Multicrustacea</taxon>
        <taxon>Malacostraca</taxon>
        <taxon>Eumalacostraca</taxon>
        <taxon>Peracarida</taxon>
        <taxon>Isopoda</taxon>
        <taxon>Oniscidea</taxon>
        <taxon>Crinocheta</taxon>
        <taxon>Armadillidiidae</taxon>
        <taxon>Armadillidium</taxon>
    </lineage>
</organism>
<proteinExistence type="predicted"/>
<dbReference type="PANTHER" id="PTHR24416:SF600">
    <property type="entry name" value="PDGF- AND VEGF-RECEPTOR RELATED, ISOFORM J"/>
    <property type="match status" value="1"/>
</dbReference>
<feature type="binding site" evidence="7">
    <location>
        <position position="202"/>
    </location>
    <ligand>
        <name>ATP</name>
        <dbReference type="ChEBI" id="CHEBI:30616"/>
    </ligand>
</feature>
<dbReference type="OrthoDB" id="6352970at2759"/>
<protein>
    <submittedName>
        <fullName evidence="11">Fibroblast growth factor receptor 3</fullName>
    </submittedName>
</protein>
<dbReference type="Pfam" id="PF07714">
    <property type="entry name" value="PK_Tyr_Ser-Thr"/>
    <property type="match status" value="2"/>
</dbReference>
<dbReference type="InterPro" id="IPR011009">
    <property type="entry name" value="Kinase-like_dom_sf"/>
</dbReference>
<evidence type="ECO:0000256" key="6">
    <source>
        <dbReference type="ARBA" id="ARBA00023180"/>
    </source>
</evidence>
<dbReference type="InterPro" id="IPR036179">
    <property type="entry name" value="Ig-like_dom_sf"/>
</dbReference>
<evidence type="ECO:0000259" key="10">
    <source>
        <dbReference type="PROSITE" id="PS50011"/>
    </source>
</evidence>
<dbReference type="InterPro" id="IPR000719">
    <property type="entry name" value="Prot_kinase_dom"/>
</dbReference>
<reference evidence="11 12" key="1">
    <citation type="journal article" date="2019" name="PLoS Biol.">
        <title>Sex chromosomes control vertical transmission of feminizing Wolbachia symbionts in an isopod.</title>
        <authorList>
            <person name="Becking T."/>
            <person name="Chebbi M.A."/>
            <person name="Giraud I."/>
            <person name="Moumen B."/>
            <person name="Laverre T."/>
            <person name="Caubet Y."/>
            <person name="Peccoud J."/>
            <person name="Gilbert C."/>
            <person name="Cordaux R."/>
        </authorList>
    </citation>
    <scope>NUCLEOTIDE SEQUENCE [LARGE SCALE GENOMIC DNA]</scope>
    <source>
        <strain evidence="11">ANa2</strain>
        <tissue evidence="11">Whole body excluding digestive tract and cuticle</tissue>
    </source>
</reference>
<evidence type="ECO:0000256" key="8">
    <source>
        <dbReference type="SAM" id="MobiDB-lite"/>
    </source>
</evidence>
<evidence type="ECO:0000313" key="12">
    <source>
        <dbReference type="Proteomes" id="UP000326759"/>
    </source>
</evidence>
<dbReference type="GO" id="GO:0043235">
    <property type="term" value="C:receptor complex"/>
    <property type="evidence" value="ECO:0007669"/>
    <property type="project" value="TreeGrafter"/>
</dbReference>
<sequence>MGKAINIFKKILKRFISFANNILPYGYVKHDDSKLELDESDRRISILDGNLSFEFLFSEDSGKYLCKVTNREGSLEDFVTLEVKDPDAVPQKVLISSIAVFAAISLIVVIILGIKVYKDKKAERSFKLEIQKRFIEGNPESLNPDLDLGEQADLLPYDNKFEFPRDRVTIENLLGSGAFGNVFKATARDLISGVTKTTVAVKMLKSPTNPALMKTLVSELKIMIHIGRHINIVNLLGACSKNMASKAKVCLNNAARYALKIYFIGLTKLPTECSTYLKKRNILLADKNVVKISDFGLSKNIYKQDNYKKKSECPLPVKWLALEALRDSIFSTHSDVWSYGVVLWEIFSLGSNPYAGVEVDAEFVNKLEKGLRLSHPQYATAELYMYITLNAHYEENNYISEHLKYLNTPSYDSRVRNFFTEKDEDGYEKALPSPMTPAIPENGVIIENHQKFQLHPVPKKKNLATQGTKEEMEVLLDSNPPPTEYLVMNSPTDKEKPIELKTFSVNNTMYANLRHLNNLNISDAQRKSVQSSESPNEESNSFDPKDDKIFTFNEINSMENDSVFEPDVIGDTYCKSDLPRFIKNAYYENKLNSVSSYNYKHDSGIYSPNLIQNNPIYIHKNNAINDERKYY</sequence>
<dbReference type="InterPro" id="IPR013783">
    <property type="entry name" value="Ig-like_fold"/>
</dbReference>
<dbReference type="PROSITE" id="PS00107">
    <property type="entry name" value="PROTEIN_KINASE_ATP"/>
    <property type="match status" value="1"/>
</dbReference>
<dbReference type="GO" id="GO:0005886">
    <property type="term" value="C:plasma membrane"/>
    <property type="evidence" value="ECO:0007669"/>
    <property type="project" value="TreeGrafter"/>
</dbReference>
<comment type="caution">
    <text evidence="11">The sequence shown here is derived from an EMBL/GenBank/DDBJ whole genome shotgun (WGS) entry which is preliminary data.</text>
</comment>
<feature type="transmembrane region" description="Helical" evidence="9">
    <location>
        <begin position="93"/>
        <end position="117"/>
    </location>
</feature>
<dbReference type="Gene3D" id="1.10.510.10">
    <property type="entry name" value="Transferase(Phosphotransferase) domain 1"/>
    <property type="match status" value="1"/>
</dbReference>
<keyword evidence="2 9" id="KW-0812">Transmembrane</keyword>
<keyword evidence="5" id="KW-1015">Disulfide bond</keyword>
<dbReference type="EMBL" id="SEYY01003044">
    <property type="protein sequence ID" value="KAB7504498.1"/>
    <property type="molecule type" value="Genomic_DNA"/>
</dbReference>
<evidence type="ECO:0000256" key="2">
    <source>
        <dbReference type="ARBA" id="ARBA00022692"/>
    </source>
</evidence>
<keyword evidence="11" id="KW-0675">Receptor</keyword>
<dbReference type="PROSITE" id="PS50011">
    <property type="entry name" value="PROTEIN_KINASE_DOM"/>
    <property type="match status" value="1"/>
</dbReference>
<dbReference type="AlphaFoldDB" id="A0A5N5TEJ2"/>
<evidence type="ECO:0000256" key="9">
    <source>
        <dbReference type="SAM" id="Phobius"/>
    </source>
</evidence>
<evidence type="ECO:0000256" key="3">
    <source>
        <dbReference type="ARBA" id="ARBA00022989"/>
    </source>
</evidence>
<dbReference type="Proteomes" id="UP000326759">
    <property type="component" value="Unassembled WGS sequence"/>
</dbReference>